<evidence type="ECO:0000256" key="1">
    <source>
        <dbReference type="SAM" id="Phobius"/>
    </source>
</evidence>
<proteinExistence type="predicted"/>
<dbReference type="AlphaFoldDB" id="A0A9X2EBL0"/>
<dbReference type="Proteomes" id="UP001139157">
    <property type="component" value="Unassembled WGS sequence"/>
</dbReference>
<keyword evidence="3" id="KW-1185">Reference proteome</keyword>
<dbReference type="RefSeq" id="WP_251917377.1">
    <property type="nucleotide sequence ID" value="NZ_JAMRXG010000018.1"/>
</dbReference>
<comment type="caution">
    <text evidence="2">The sequence shown here is derived from an EMBL/GenBank/DDBJ whole genome shotgun (WGS) entry which is preliminary data.</text>
</comment>
<evidence type="ECO:0000313" key="2">
    <source>
        <dbReference type="EMBL" id="MCM6777914.1"/>
    </source>
</evidence>
<keyword evidence="1" id="KW-0812">Transmembrane</keyword>
<reference evidence="2" key="1">
    <citation type="submission" date="2022-06" db="EMBL/GenBank/DDBJ databases">
        <title>Novel species in genus nocardia.</title>
        <authorList>
            <person name="Li F."/>
        </authorList>
    </citation>
    <scope>NUCLEOTIDE SEQUENCE</scope>
    <source>
        <strain evidence="2">CDC141</strain>
    </source>
</reference>
<name>A0A9X2EBL0_9NOCA</name>
<gene>
    <name evidence="2" type="ORF">NDR86_30960</name>
</gene>
<dbReference type="EMBL" id="JAMRXG010000018">
    <property type="protein sequence ID" value="MCM6777914.1"/>
    <property type="molecule type" value="Genomic_DNA"/>
</dbReference>
<organism evidence="2 3">
    <name type="scientific">Nocardia pulmonis</name>
    <dbReference type="NCBI Taxonomy" id="2951408"/>
    <lineage>
        <taxon>Bacteria</taxon>
        <taxon>Bacillati</taxon>
        <taxon>Actinomycetota</taxon>
        <taxon>Actinomycetes</taxon>
        <taxon>Mycobacteriales</taxon>
        <taxon>Nocardiaceae</taxon>
        <taxon>Nocardia</taxon>
    </lineage>
</organism>
<protein>
    <submittedName>
        <fullName evidence="2">Uncharacterized protein</fullName>
    </submittedName>
</protein>
<accession>A0A9X2EBL0</accession>
<keyword evidence="1" id="KW-1133">Transmembrane helix</keyword>
<sequence>MTTFTRRNPCGTPTRACGVCARCRHWYRFFASVASILMIEGAVSVGLVPLFAWMLEPRLATRTESVFMLVLSAVAAALGCVYARRLSRIYAPPDSK</sequence>
<feature type="transmembrane region" description="Helical" evidence="1">
    <location>
        <begin position="66"/>
        <end position="83"/>
    </location>
</feature>
<keyword evidence="1" id="KW-0472">Membrane</keyword>
<feature type="transmembrane region" description="Helical" evidence="1">
    <location>
        <begin position="29"/>
        <end position="54"/>
    </location>
</feature>
<evidence type="ECO:0000313" key="3">
    <source>
        <dbReference type="Proteomes" id="UP001139157"/>
    </source>
</evidence>